<feature type="transmembrane region" description="Helical" evidence="7">
    <location>
        <begin position="490"/>
        <end position="510"/>
    </location>
</feature>
<keyword evidence="10" id="KW-1185">Reference proteome</keyword>
<dbReference type="EMBL" id="KQ979640">
    <property type="protein sequence ID" value="KYN20036.1"/>
    <property type="molecule type" value="Genomic_DNA"/>
</dbReference>
<comment type="similarity">
    <text evidence="6">Belongs to the dispatched family.</text>
</comment>
<feature type="transmembrane region" description="Helical" evidence="7">
    <location>
        <begin position="522"/>
        <end position="544"/>
    </location>
</feature>
<evidence type="ECO:0000313" key="9">
    <source>
        <dbReference type="EMBL" id="KYN20036.1"/>
    </source>
</evidence>
<dbReference type="SUPFAM" id="SSF82866">
    <property type="entry name" value="Multidrug efflux transporter AcrB transmembrane domain"/>
    <property type="match status" value="2"/>
</dbReference>
<comment type="subcellular location">
    <subcellularLocation>
        <location evidence="1">Membrane</location>
        <topology evidence="1">Multi-pass membrane protein</topology>
    </subcellularLocation>
</comment>
<dbReference type="AlphaFoldDB" id="A0A151J7P7"/>
<keyword evidence="4 7" id="KW-0472">Membrane</keyword>
<evidence type="ECO:0000256" key="1">
    <source>
        <dbReference type="ARBA" id="ARBA00004141"/>
    </source>
</evidence>
<feature type="transmembrane region" description="Helical" evidence="7">
    <location>
        <begin position="591"/>
        <end position="611"/>
    </location>
</feature>
<evidence type="ECO:0000256" key="2">
    <source>
        <dbReference type="ARBA" id="ARBA00022692"/>
    </source>
</evidence>
<dbReference type="PROSITE" id="PS50156">
    <property type="entry name" value="SSD"/>
    <property type="match status" value="1"/>
</dbReference>
<dbReference type="PANTHER" id="PTHR45951:SF3">
    <property type="entry name" value="PROTEIN DISPATCHED"/>
    <property type="match status" value="1"/>
</dbReference>
<feature type="transmembrane region" description="Helical" evidence="7">
    <location>
        <begin position="1005"/>
        <end position="1029"/>
    </location>
</feature>
<dbReference type="STRING" id="471704.A0A151J7P7"/>
<evidence type="ECO:0000256" key="7">
    <source>
        <dbReference type="SAM" id="Phobius"/>
    </source>
</evidence>
<keyword evidence="3 7" id="KW-1133">Transmembrane helix</keyword>
<dbReference type="Pfam" id="PF12349">
    <property type="entry name" value="Sterol-sensing"/>
    <property type="match status" value="1"/>
</dbReference>
<name>A0A151J7P7_9HYME</name>
<evidence type="ECO:0000256" key="5">
    <source>
        <dbReference type="ARBA" id="ARBA00023180"/>
    </source>
</evidence>
<evidence type="ECO:0000259" key="8">
    <source>
        <dbReference type="PROSITE" id="PS50156"/>
    </source>
</evidence>
<keyword evidence="5" id="KW-0325">Glycoprotein</keyword>
<feature type="transmembrane region" description="Helical" evidence="7">
    <location>
        <begin position="443"/>
        <end position="463"/>
    </location>
</feature>
<proteinExistence type="inferred from homology"/>
<evidence type="ECO:0000313" key="10">
    <source>
        <dbReference type="Proteomes" id="UP000078492"/>
    </source>
</evidence>
<feature type="transmembrane region" description="Helical" evidence="7">
    <location>
        <begin position="912"/>
        <end position="931"/>
    </location>
</feature>
<dbReference type="InterPro" id="IPR000731">
    <property type="entry name" value="SSD"/>
</dbReference>
<evidence type="ECO:0000256" key="3">
    <source>
        <dbReference type="ARBA" id="ARBA00022989"/>
    </source>
</evidence>
<dbReference type="Proteomes" id="UP000078492">
    <property type="component" value="Unassembled WGS sequence"/>
</dbReference>
<dbReference type="Gene3D" id="1.20.1640.10">
    <property type="entry name" value="Multidrug efflux transporter AcrB transmembrane domain"/>
    <property type="match status" value="2"/>
</dbReference>
<reference evidence="9 10" key="1">
    <citation type="submission" date="2015-09" db="EMBL/GenBank/DDBJ databases">
        <title>Trachymyrmex cornetzi WGS genome.</title>
        <authorList>
            <person name="Nygaard S."/>
            <person name="Hu H."/>
            <person name="Boomsma J."/>
            <person name="Zhang G."/>
        </authorList>
    </citation>
    <scope>NUCLEOTIDE SEQUENCE [LARGE SCALE GENOMIC DNA]</scope>
    <source>
        <strain evidence="9">Tcor2-1</strain>
        <tissue evidence="9">Whole body</tissue>
    </source>
</reference>
<feature type="transmembrane region" description="Helical" evidence="7">
    <location>
        <begin position="980"/>
        <end position="999"/>
    </location>
</feature>
<feature type="transmembrane region" description="Helical" evidence="7">
    <location>
        <begin position="886"/>
        <end position="905"/>
    </location>
</feature>
<feature type="transmembrane region" description="Helical" evidence="7">
    <location>
        <begin position="937"/>
        <end position="959"/>
    </location>
</feature>
<dbReference type="GO" id="GO:0022857">
    <property type="term" value="F:transmembrane transporter activity"/>
    <property type="evidence" value="ECO:0007669"/>
    <property type="project" value="TreeGrafter"/>
</dbReference>
<gene>
    <name evidence="9" type="ORF">ALC57_07610</name>
</gene>
<dbReference type="GO" id="GO:0007224">
    <property type="term" value="P:smoothened signaling pathway"/>
    <property type="evidence" value="ECO:0007669"/>
    <property type="project" value="TreeGrafter"/>
</dbReference>
<dbReference type="InterPro" id="IPR053958">
    <property type="entry name" value="HMGCR/SNAP/NPC1-like_SSD"/>
</dbReference>
<dbReference type="PANTHER" id="PTHR45951">
    <property type="entry name" value="PROTEIN DISPATCHED-RELATED"/>
    <property type="match status" value="1"/>
</dbReference>
<dbReference type="InterPro" id="IPR052081">
    <property type="entry name" value="Dispatched_Hh_regulator"/>
</dbReference>
<feature type="transmembrane region" description="Helical" evidence="7">
    <location>
        <begin position="414"/>
        <end position="437"/>
    </location>
</feature>
<protein>
    <submittedName>
        <fullName evidence="9">Protein dispatched like protein 1</fullName>
    </submittedName>
</protein>
<evidence type="ECO:0000256" key="6">
    <source>
        <dbReference type="ARBA" id="ARBA00038046"/>
    </source>
</evidence>
<accession>A0A151J7P7</accession>
<keyword evidence="2 7" id="KW-0812">Transmembrane</keyword>
<feature type="transmembrane region" description="Helical" evidence="7">
    <location>
        <begin position="12"/>
        <end position="33"/>
    </location>
</feature>
<dbReference type="GO" id="GO:0016020">
    <property type="term" value="C:membrane"/>
    <property type="evidence" value="ECO:0007669"/>
    <property type="project" value="UniProtKB-SubCell"/>
</dbReference>
<organism evidence="9 10">
    <name type="scientific">Trachymyrmex cornetzi</name>
    <dbReference type="NCBI Taxonomy" id="471704"/>
    <lineage>
        <taxon>Eukaryota</taxon>
        <taxon>Metazoa</taxon>
        <taxon>Ecdysozoa</taxon>
        <taxon>Arthropoda</taxon>
        <taxon>Hexapoda</taxon>
        <taxon>Insecta</taxon>
        <taxon>Pterygota</taxon>
        <taxon>Neoptera</taxon>
        <taxon>Endopterygota</taxon>
        <taxon>Hymenoptera</taxon>
        <taxon>Apocrita</taxon>
        <taxon>Aculeata</taxon>
        <taxon>Formicoidea</taxon>
        <taxon>Formicidae</taxon>
        <taxon>Myrmicinae</taxon>
        <taxon>Trachymyrmex</taxon>
    </lineage>
</organism>
<evidence type="ECO:0000256" key="4">
    <source>
        <dbReference type="ARBA" id="ARBA00023136"/>
    </source>
</evidence>
<sequence length="1125" mass="127323">MKASWYPRIIAHHPYIILLVIFIFSLVCLIIPLTTEKFPDFTDPQMGFEARGTVLAQRLTAWNHLIEATKGRGELTDNPLEYYQYLRQQIFNLIFQSNMQNRSLSTQGILIKKPKSKNKQMGKKHETMLNNTDYKEASEEDKDTWEELLELRDTHNADIEDDKTQDHLDSDNFFCNLPTSSYARVVIAVDSEEKNLNLWSMEGVLAQCHIDGVLRGNVHFPSLCQTQINRNDAADHKCCRSWSPANYVALLSNRSSCLGVTENDLSRVKTLLQQCAYYYHNRQLTPNCAEDFNCQKHVPNECYVRNAAYHLLHYLLDVNFIPSKTDPNSKQNSTLHSAMLFLPIAASSATLDFYKAIDNNDLMYGNFRVQGIQLGLKSTLFDRDILSDSSLVLAGFIFVIFCIWAYTGSIILTIATFFAVVFSLGISYAIYTVILYIKFFPFMNLLAIVVAVGIGADDAFIYCKVWESKKEQKLSNDGLVQLVQETMKHAFPAMFVTSLTTAVAFFASIVSNVTAINCFSLFAGMTVIANFFLMITWLPACVIVSEHCKLSTLSPVNFITRRIIRPLRSLGDKVTVGFTTFLTGLVLRLRWFWLLSLAFMASACCSVVFHYPGLQLPDYMDFQLFHDTHPFEQYDLVYSRRFWFERYEMVGGDAEVLPLRFVWGINPVDNGDYLDPRKRGIPDWDDTFDVSHPKSQIWLEQFCRNLRSQPFYRSTTGPLLSNCFIEPLRVWMKRHCKDPVDPQIEYVPCCKSNKFPYKPSVLQQCAAEASDRIYHTPHLWFRTGPISAGPKFVKEPLLSAQASNDTFPIKVTPKIKALIVEYDSTYAYSLSFGNMDKFFNEASITCLVENWMQNQLRTAPRGMRRGWFISHLEFYELQRTLYHGTLYAMGVSLTLALIVLALVTLNPLISLYAILAIGAVIIVTVAILILLGWKLNILESVAITTAIGLAVDFSLHYAVSYKSCVSEKKIDRVKEALQQMGGPTLMAAITSGAAGALMLPSHVLAYIQIGLFLVLVMGVSWIYATLFLCPMLAVIGPSSQFAQFEYPRLKILSICFRKYDDGGVVKTDKDNNRARKAYKGRGMLSESTLSTSSSVCQFHCSELETLAARPPSPSLPPSPLSTLLR</sequence>
<feature type="domain" description="SSD" evidence="8">
    <location>
        <begin position="409"/>
        <end position="544"/>
    </location>
</feature>